<evidence type="ECO:0000313" key="1">
    <source>
        <dbReference type="EMBL" id="RYR61314.1"/>
    </source>
</evidence>
<comment type="caution">
    <text evidence="1">The sequence shown here is derived from an EMBL/GenBank/DDBJ whole genome shotgun (WGS) entry which is preliminary data.</text>
</comment>
<dbReference type="AlphaFoldDB" id="A0A445DDR9"/>
<protein>
    <submittedName>
        <fullName evidence="1">Uncharacterized protein</fullName>
    </submittedName>
</protein>
<dbReference type="Proteomes" id="UP000289738">
    <property type="component" value="Chromosome A04"/>
</dbReference>
<keyword evidence="2" id="KW-1185">Reference proteome</keyword>
<accession>A0A445DDR9</accession>
<evidence type="ECO:0000313" key="2">
    <source>
        <dbReference type="Proteomes" id="UP000289738"/>
    </source>
</evidence>
<gene>
    <name evidence="1" type="ORF">Ahy_A04g018470</name>
</gene>
<proteinExistence type="predicted"/>
<dbReference type="EMBL" id="SDMP01000004">
    <property type="protein sequence ID" value="RYR61314.1"/>
    <property type="molecule type" value="Genomic_DNA"/>
</dbReference>
<sequence length="87" mass="9922">MDAASIKDEEDIESLFEEQEIKTSKYNKPLKAVALIHTRSCATVLKPHVLPTEMWAPFHKKFSVANKKLFTIDLIFKKPNGFKIFAG</sequence>
<organism evidence="1 2">
    <name type="scientific">Arachis hypogaea</name>
    <name type="common">Peanut</name>
    <dbReference type="NCBI Taxonomy" id="3818"/>
    <lineage>
        <taxon>Eukaryota</taxon>
        <taxon>Viridiplantae</taxon>
        <taxon>Streptophyta</taxon>
        <taxon>Embryophyta</taxon>
        <taxon>Tracheophyta</taxon>
        <taxon>Spermatophyta</taxon>
        <taxon>Magnoliopsida</taxon>
        <taxon>eudicotyledons</taxon>
        <taxon>Gunneridae</taxon>
        <taxon>Pentapetalae</taxon>
        <taxon>rosids</taxon>
        <taxon>fabids</taxon>
        <taxon>Fabales</taxon>
        <taxon>Fabaceae</taxon>
        <taxon>Papilionoideae</taxon>
        <taxon>50 kb inversion clade</taxon>
        <taxon>dalbergioids sensu lato</taxon>
        <taxon>Dalbergieae</taxon>
        <taxon>Pterocarpus clade</taxon>
        <taxon>Arachis</taxon>
    </lineage>
</organism>
<reference evidence="1 2" key="1">
    <citation type="submission" date="2019-01" db="EMBL/GenBank/DDBJ databases">
        <title>Sequencing of cultivated peanut Arachis hypogaea provides insights into genome evolution and oil improvement.</title>
        <authorList>
            <person name="Chen X."/>
        </authorList>
    </citation>
    <scope>NUCLEOTIDE SEQUENCE [LARGE SCALE GENOMIC DNA]</scope>
    <source>
        <strain evidence="2">cv. Fuhuasheng</strain>
        <tissue evidence="1">Leaves</tissue>
    </source>
</reference>
<name>A0A445DDR9_ARAHY</name>